<reference evidence="1 2" key="1">
    <citation type="submission" date="2020-05" db="EMBL/GenBank/DDBJ databases">
        <title>Nakamurella sp. DB0629 isolated from air conditioner.</title>
        <authorList>
            <person name="Kim D.H."/>
            <person name="Kim D.-U."/>
        </authorList>
    </citation>
    <scope>NUCLEOTIDE SEQUENCE [LARGE SCALE GENOMIC DNA]</scope>
    <source>
        <strain evidence="1 2">DB0629</strain>
    </source>
</reference>
<gene>
    <name evidence="1" type="primary">cas6e</name>
    <name evidence="1" type="ORF">HKD39_06835</name>
</gene>
<protein>
    <submittedName>
        <fullName evidence="1">Type I-E CRISPR-associated protein Cas6/Cse3/CasE</fullName>
    </submittedName>
</protein>
<organism evidence="1 2">
    <name type="scientific">Nakamurella aerolata</name>
    <dbReference type="NCBI Taxonomy" id="1656892"/>
    <lineage>
        <taxon>Bacteria</taxon>
        <taxon>Bacillati</taxon>
        <taxon>Actinomycetota</taxon>
        <taxon>Actinomycetes</taxon>
        <taxon>Nakamurellales</taxon>
        <taxon>Nakamurellaceae</taxon>
        <taxon>Nakamurella</taxon>
    </lineage>
</organism>
<dbReference type="Gene3D" id="3.30.70.1210">
    <property type="entry name" value="Crispr-associated protein, domain 2"/>
    <property type="match status" value="1"/>
</dbReference>
<dbReference type="CDD" id="cd09727">
    <property type="entry name" value="Cas6_I-E"/>
    <property type="match status" value="1"/>
</dbReference>
<dbReference type="EMBL" id="JABEND010000003">
    <property type="protein sequence ID" value="NNG35428.1"/>
    <property type="molecule type" value="Genomic_DNA"/>
</dbReference>
<proteinExistence type="predicted"/>
<accession>A0A849A8J3</accession>
<sequence length="217" mass="24168">MHLTQIEVNPRRRGTQPLLASPHRLHGAVNACFPPSGREGRILWRLDETNRGLLLYLLSTTTPDAKGFVEQYGWDVDGSWQTRDYAPVLASVVDRAVFSFRLRANPTHSVRTAKSDEDAPTKRIGHVTADQQRRWLVKRAEAWGISIGDPDQPTFDVVERKVWQFNRSGKRVTISTATYEGQLTVANAGAFKDRLVSGFGPAKAYGCGLLTLAPARQ</sequence>
<evidence type="ECO:0000313" key="2">
    <source>
        <dbReference type="Proteomes" id="UP000562984"/>
    </source>
</evidence>
<dbReference type="Gene3D" id="3.30.70.1200">
    <property type="entry name" value="Crispr-associated protein, domain 1"/>
    <property type="match status" value="1"/>
</dbReference>
<name>A0A849A8J3_9ACTN</name>
<dbReference type="SMART" id="SM01101">
    <property type="entry name" value="CRISPR_assoc"/>
    <property type="match status" value="1"/>
</dbReference>
<dbReference type="NCBIfam" id="TIGR01907">
    <property type="entry name" value="casE_Cse3"/>
    <property type="match status" value="1"/>
</dbReference>
<dbReference type="Pfam" id="PF08798">
    <property type="entry name" value="CRISPR_assoc"/>
    <property type="match status" value="1"/>
</dbReference>
<comment type="caution">
    <text evidence="1">The sequence shown here is derived from an EMBL/GenBank/DDBJ whole genome shotgun (WGS) entry which is preliminary data.</text>
</comment>
<dbReference type="SUPFAM" id="SSF117987">
    <property type="entry name" value="CRISPR-associated protein"/>
    <property type="match status" value="2"/>
</dbReference>
<dbReference type="AlphaFoldDB" id="A0A849A8J3"/>
<evidence type="ECO:0000313" key="1">
    <source>
        <dbReference type="EMBL" id="NNG35428.1"/>
    </source>
</evidence>
<keyword evidence="2" id="KW-1185">Reference proteome</keyword>
<dbReference type="Proteomes" id="UP000562984">
    <property type="component" value="Unassembled WGS sequence"/>
</dbReference>
<dbReference type="InterPro" id="IPR010179">
    <property type="entry name" value="CRISPR-assoc_prot_Cse3"/>
</dbReference>
<dbReference type="RefSeq" id="WP_171199121.1">
    <property type="nucleotide sequence ID" value="NZ_JABEND010000003.1"/>
</dbReference>